<dbReference type="Proteomes" id="UP001378960">
    <property type="component" value="Unassembled WGS sequence"/>
</dbReference>
<comment type="caution">
    <text evidence="4">The sequence shown here is derived from an EMBL/GenBank/DDBJ whole genome shotgun (WGS) entry which is preliminary data.</text>
</comment>
<feature type="region of interest" description="Disordered" evidence="1">
    <location>
        <begin position="249"/>
        <end position="426"/>
    </location>
</feature>
<evidence type="ECO:0000313" key="4">
    <source>
        <dbReference type="EMBL" id="GMM45538.1"/>
    </source>
</evidence>
<evidence type="ECO:0000256" key="1">
    <source>
        <dbReference type="SAM" id="MobiDB-lite"/>
    </source>
</evidence>
<name>A0AAV5R3U8_PICKL</name>
<feature type="domain" description="PA14" evidence="3">
    <location>
        <begin position="63"/>
        <end position="236"/>
    </location>
</feature>
<feature type="signal peptide" evidence="2">
    <location>
        <begin position="1"/>
        <end position="21"/>
    </location>
</feature>
<proteinExistence type="predicted"/>
<organism evidence="4 5">
    <name type="scientific">Pichia kluyveri</name>
    <name type="common">Yeast</name>
    <dbReference type="NCBI Taxonomy" id="36015"/>
    <lineage>
        <taxon>Eukaryota</taxon>
        <taxon>Fungi</taxon>
        <taxon>Dikarya</taxon>
        <taxon>Ascomycota</taxon>
        <taxon>Saccharomycotina</taxon>
        <taxon>Pichiomycetes</taxon>
        <taxon>Pichiales</taxon>
        <taxon>Pichiaceae</taxon>
        <taxon>Pichia</taxon>
    </lineage>
</organism>
<evidence type="ECO:0000256" key="2">
    <source>
        <dbReference type="SAM" id="SignalP"/>
    </source>
</evidence>
<dbReference type="Pfam" id="PF10528">
    <property type="entry name" value="GLEYA"/>
    <property type="match status" value="1"/>
</dbReference>
<feature type="chain" id="PRO_5043910375" evidence="2">
    <location>
        <begin position="22"/>
        <end position="451"/>
    </location>
</feature>
<dbReference type="EMBL" id="BTGB01000002">
    <property type="protein sequence ID" value="GMM45538.1"/>
    <property type="molecule type" value="Genomic_DNA"/>
</dbReference>
<sequence length="451" mass="47455">MRLSAIHSFTLSLFFTTSIFASDDLNDPTATLKLSSPFSPEDIQIKPHLGVFDSCAVTGLPIVGRAGFDAVLYTDAITDMNYASGYATFTPVATVTSVTNPAISFTTGTNQTPNIYGYPLDVSNGFTVVLTGYLLAPQLGLYPLSLTGINGGAVIWIGNGEAFDCCANNYIPETSDSTYILSHRLLIDPIASVASLVAGRYYPFRMVYSNTYENSNLDFVLGLPDLTPVRDFSNYVITITRLNGVNCISDEDEESSSSSSKTPSSETSRSETSTLPTSGLTSSSETPSSTTSSSKISSSETSTLPTSSTSSSETSSSETSSSNTSSSKTSSSETSSSETSSSTTSSSETSSSETSSSEIYISKTSSFTTSSSETSSEASSSEASTLPPTSLKPSTTSSTSTSNTTFTSTVSSSRSSKISTTKSRNGASSGFVLSNNYFYFIELLIFEMAMI</sequence>
<dbReference type="AlphaFoldDB" id="A0AAV5R3U8"/>
<dbReference type="Gene3D" id="2.60.120.1560">
    <property type="match status" value="1"/>
</dbReference>
<protein>
    <submittedName>
        <fullName evidence="4">Tda8 protein</fullName>
    </submittedName>
</protein>
<gene>
    <name evidence="4" type="ORF">DAPK24_021130</name>
</gene>
<dbReference type="PROSITE" id="PS51820">
    <property type="entry name" value="PA14"/>
    <property type="match status" value="1"/>
</dbReference>
<accession>A0AAV5R3U8</accession>
<evidence type="ECO:0000313" key="5">
    <source>
        <dbReference type="Proteomes" id="UP001378960"/>
    </source>
</evidence>
<keyword evidence="5" id="KW-1185">Reference proteome</keyword>
<feature type="compositionally biased region" description="Low complexity" evidence="1">
    <location>
        <begin position="256"/>
        <end position="423"/>
    </location>
</feature>
<reference evidence="4 5" key="1">
    <citation type="journal article" date="2023" name="Elife">
        <title>Identification of key yeast species and microbe-microbe interactions impacting larval growth of Drosophila in the wild.</title>
        <authorList>
            <person name="Mure A."/>
            <person name="Sugiura Y."/>
            <person name="Maeda R."/>
            <person name="Honda K."/>
            <person name="Sakurai N."/>
            <person name="Takahashi Y."/>
            <person name="Watada M."/>
            <person name="Katoh T."/>
            <person name="Gotoh A."/>
            <person name="Gotoh Y."/>
            <person name="Taniguchi I."/>
            <person name="Nakamura K."/>
            <person name="Hayashi T."/>
            <person name="Katayama T."/>
            <person name="Uemura T."/>
            <person name="Hattori Y."/>
        </authorList>
    </citation>
    <scope>NUCLEOTIDE SEQUENCE [LARGE SCALE GENOMIC DNA]</scope>
    <source>
        <strain evidence="4 5">PK-24</strain>
    </source>
</reference>
<dbReference type="InterPro" id="IPR037524">
    <property type="entry name" value="PA14/GLEYA"/>
</dbReference>
<keyword evidence="2" id="KW-0732">Signal</keyword>
<dbReference type="InterPro" id="IPR018871">
    <property type="entry name" value="GLEYA_adhesin_domain"/>
</dbReference>
<evidence type="ECO:0000259" key="3">
    <source>
        <dbReference type="PROSITE" id="PS51820"/>
    </source>
</evidence>